<organism evidence="2 3">
    <name type="scientific">Pseudarcicella hirudinis</name>
    <dbReference type="NCBI Taxonomy" id="1079859"/>
    <lineage>
        <taxon>Bacteria</taxon>
        <taxon>Pseudomonadati</taxon>
        <taxon>Bacteroidota</taxon>
        <taxon>Cytophagia</taxon>
        <taxon>Cytophagales</taxon>
        <taxon>Flectobacillaceae</taxon>
        <taxon>Pseudarcicella</taxon>
    </lineage>
</organism>
<evidence type="ECO:0000313" key="3">
    <source>
        <dbReference type="Proteomes" id="UP000199306"/>
    </source>
</evidence>
<name>A0A1I5P4B0_9BACT</name>
<dbReference type="RefSeq" id="WP_092012771.1">
    <property type="nucleotide sequence ID" value="NZ_FOXH01000002.1"/>
</dbReference>
<evidence type="ECO:0008006" key="4">
    <source>
        <dbReference type="Google" id="ProtNLM"/>
    </source>
</evidence>
<keyword evidence="1" id="KW-1133">Transmembrane helix</keyword>
<proteinExistence type="predicted"/>
<evidence type="ECO:0000313" key="2">
    <source>
        <dbReference type="EMBL" id="SFP28680.1"/>
    </source>
</evidence>
<keyword evidence="3" id="KW-1185">Reference proteome</keyword>
<accession>A0A1I5P4B0</accession>
<feature type="transmembrane region" description="Helical" evidence="1">
    <location>
        <begin position="73"/>
        <end position="92"/>
    </location>
</feature>
<reference evidence="2 3" key="1">
    <citation type="submission" date="2016-10" db="EMBL/GenBank/DDBJ databases">
        <authorList>
            <person name="de Groot N.N."/>
        </authorList>
    </citation>
    <scope>NUCLEOTIDE SEQUENCE [LARGE SCALE GENOMIC DNA]</scope>
    <source>
        <strain evidence="3">E92,LMG 26720,CCM 7988</strain>
    </source>
</reference>
<sequence length="127" mass="13290">MINLEILISTPDVINNIVAGGLLGILGQGIRVIVGLKKANDAAQSTAQAQSLAGDKTASSRQVFNDNFDTKRFVLSLFIGFVAGALAIMFSVTGSQLNQQAILTTLAAGYAGTDFIEGLLNKYVNGK</sequence>
<keyword evidence="1" id="KW-0812">Transmembrane</keyword>
<dbReference type="AlphaFoldDB" id="A0A1I5P4B0"/>
<evidence type="ECO:0000256" key="1">
    <source>
        <dbReference type="SAM" id="Phobius"/>
    </source>
</evidence>
<keyword evidence="1" id="KW-0472">Membrane</keyword>
<dbReference type="EMBL" id="FOXH01000002">
    <property type="protein sequence ID" value="SFP28680.1"/>
    <property type="molecule type" value="Genomic_DNA"/>
</dbReference>
<dbReference type="OrthoDB" id="966038at2"/>
<dbReference type="Proteomes" id="UP000199306">
    <property type="component" value="Unassembled WGS sequence"/>
</dbReference>
<dbReference type="STRING" id="1079859.SAMN04515674_102261"/>
<protein>
    <recommendedName>
        <fullName evidence="4">Holin</fullName>
    </recommendedName>
</protein>
<gene>
    <name evidence="2" type="ORF">SAMN04515674_102261</name>
</gene>